<gene>
    <name evidence="5" type="ORF">METZ01_LOCUS224785</name>
</gene>
<dbReference type="Pfam" id="PF17384">
    <property type="entry name" value="DUF150_C"/>
    <property type="match status" value="1"/>
</dbReference>
<evidence type="ECO:0000313" key="5">
    <source>
        <dbReference type="EMBL" id="SVB71931.1"/>
    </source>
</evidence>
<dbReference type="CDD" id="cd01734">
    <property type="entry name" value="YlxS_C"/>
    <property type="match status" value="1"/>
</dbReference>
<feature type="domain" description="Ribosome maturation factor RimP N-terminal" evidence="3">
    <location>
        <begin position="14"/>
        <end position="85"/>
    </location>
</feature>
<dbReference type="InterPro" id="IPR036847">
    <property type="entry name" value="RimP_C_sf"/>
</dbReference>
<dbReference type="GO" id="GO:0000028">
    <property type="term" value="P:ribosomal small subunit assembly"/>
    <property type="evidence" value="ECO:0007669"/>
    <property type="project" value="TreeGrafter"/>
</dbReference>
<dbReference type="GO" id="GO:0006412">
    <property type="term" value="P:translation"/>
    <property type="evidence" value="ECO:0007669"/>
    <property type="project" value="TreeGrafter"/>
</dbReference>
<dbReference type="InterPro" id="IPR028989">
    <property type="entry name" value="RimP_N"/>
</dbReference>
<protein>
    <recommendedName>
        <fullName evidence="6">Ribosome maturation factor RimP N-terminal domain-containing protein</fullName>
    </recommendedName>
</protein>
<reference evidence="5" key="1">
    <citation type="submission" date="2018-05" db="EMBL/GenBank/DDBJ databases">
        <authorList>
            <person name="Lanie J.A."/>
            <person name="Ng W.-L."/>
            <person name="Kazmierczak K.M."/>
            <person name="Andrzejewski T.M."/>
            <person name="Davidsen T.M."/>
            <person name="Wayne K.J."/>
            <person name="Tettelin H."/>
            <person name="Glass J.I."/>
            <person name="Rusch D."/>
            <person name="Podicherti R."/>
            <person name="Tsui H.-C.T."/>
            <person name="Winkler M.E."/>
        </authorList>
    </citation>
    <scope>NUCLEOTIDE SEQUENCE</scope>
</reference>
<accession>A0A382GCM0</accession>
<evidence type="ECO:0008006" key="6">
    <source>
        <dbReference type="Google" id="ProtNLM"/>
    </source>
</evidence>
<sequence length="153" mass="16867">MVGLMLDKDGLIGLLEPVVTALGYELVDLDARTGGSGIIRVYIDREQGVTLSDCEFLSHQLSAFLDVEGPFSGSYVLEVSSPGIDRKLRTLEHFRQFKGQEIKVELNRTRNGHKRLKGALIGVKGEQVLLELDGDLVSLHLSDIHAARLVPQF</sequence>
<dbReference type="FunFam" id="3.30.300.70:FF:000001">
    <property type="entry name" value="Ribosome maturation factor RimP"/>
    <property type="match status" value="1"/>
</dbReference>
<dbReference type="Gene3D" id="3.30.300.70">
    <property type="entry name" value="RimP-like superfamily, N-terminal"/>
    <property type="match status" value="1"/>
</dbReference>
<feature type="domain" description="Ribosome maturation factor RimP C-terminal" evidence="4">
    <location>
        <begin position="88"/>
        <end position="153"/>
    </location>
</feature>
<dbReference type="InterPro" id="IPR003728">
    <property type="entry name" value="Ribosome_maturation_RimP"/>
</dbReference>
<dbReference type="InterPro" id="IPR028998">
    <property type="entry name" value="RimP_C"/>
</dbReference>
<evidence type="ECO:0000256" key="2">
    <source>
        <dbReference type="ARBA" id="ARBA00022517"/>
    </source>
</evidence>
<dbReference type="EMBL" id="UINC01054343">
    <property type="protein sequence ID" value="SVB71931.1"/>
    <property type="molecule type" value="Genomic_DNA"/>
</dbReference>
<dbReference type="PANTHER" id="PTHR33867">
    <property type="entry name" value="RIBOSOME MATURATION FACTOR RIMP"/>
    <property type="match status" value="1"/>
</dbReference>
<name>A0A382GCM0_9ZZZZ</name>
<dbReference type="Pfam" id="PF02576">
    <property type="entry name" value="RimP_N"/>
    <property type="match status" value="1"/>
</dbReference>
<dbReference type="Gene3D" id="2.30.30.180">
    <property type="entry name" value="Ribosome maturation factor RimP, C-terminal domain"/>
    <property type="match status" value="1"/>
</dbReference>
<evidence type="ECO:0000259" key="4">
    <source>
        <dbReference type="Pfam" id="PF17384"/>
    </source>
</evidence>
<dbReference type="HAMAP" id="MF_01077">
    <property type="entry name" value="RimP"/>
    <property type="match status" value="1"/>
</dbReference>
<evidence type="ECO:0000256" key="1">
    <source>
        <dbReference type="ARBA" id="ARBA00022490"/>
    </source>
</evidence>
<dbReference type="SUPFAM" id="SSF74942">
    <property type="entry name" value="YhbC-like, C-terminal domain"/>
    <property type="match status" value="1"/>
</dbReference>
<organism evidence="5">
    <name type="scientific">marine metagenome</name>
    <dbReference type="NCBI Taxonomy" id="408172"/>
    <lineage>
        <taxon>unclassified sequences</taxon>
        <taxon>metagenomes</taxon>
        <taxon>ecological metagenomes</taxon>
    </lineage>
</organism>
<proteinExistence type="inferred from homology"/>
<dbReference type="GO" id="GO:0005829">
    <property type="term" value="C:cytosol"/>
    <property type="evidence" value="ECO:0007669"/>
    <property type="project" value="TreeGrafter"/>
</dbReference>
<dbReference type="SUPFAM" id="SSF75420">
    <property type="entry name" value="YhbC-like, N-terminal domain"/>
    <property type="match status" value="1"/>
</dbReference>
<dbReference type="PANTHER" id="PTHR33867:SF1">
    <property type="entry name" value="RIBOSOME MATURATION FACTOR RIMP"/>
    <property type="match status" value="1"/>
</dbReference>
<dbReference type="InterPro" id="IPR035956">
    <property type="entry name" value="RimP_N_sf"/>
</dbReference>
<evidence type="ECO:0000259" key="3">
    <source>
        <dbReference type="Pfam" id="PF02576"/>
    </source>
</evidence>
<dbReference type="AlphaFoldDB" id="A0A382GCM0"/>
<keyword evidence="1" id="KW-0963">Cytoplasm</keyword>
<keyword evidence="2" id="KW-0690">Ribosome biogenesis</keyword>